<gene>
    <name evidence="1" type="ORF">I5I61_18935</name>
</gene>
<proteinExistence type="predicted"/>
<protein>
    <submittedName>
        <fullName evidence="1">DUF1799 domain-containing protein</fullName>
    </submittedName>
</protein>
<evidence type="ECO:0000313" key="2">
    <source>
        <dbReference type="Proteomes" id="UP000608450"/>
    </source>
</evidence>
<dbReference type="InterPro" id="IPR014915">
    <property type="entry name" value="Phage_TLS_TfmB"/>
</dbReference>
<keyword evidence="2" id="KW-1185">Reference proteome</keyword>
<organism evidence="1 2">
    <name type="scientific">Pseudomonas nitroreducens</name>
    <dbReference type="NCBI Taxonomy" id="46680"/>
    <lineage>
        <taxon>Bacteria</taxon>
        <taxon>Pseudomonadati</taxon>
        <taxon>Pseudomonadota</taxon>
        <taxon>Gammaproteobacteria</taxon>
        <taxon>Pseudomonadales</taxon>
        <taxon>Pseudomonadaceae</taxon>
        <taxon>Pseudomonas</taxon>
    </lineage>
</organism>
<evidence type="ECO:0000313" key="1">
    <source>
        <dbReference type="EMBL" id="MBG6289533.1"/>
    </source>
</evidence>
<dbReference type="Proteomes" id="UP000608450">
    <property type="component" value="Unassembled WGS sequence"/>
</dbReference>
<dbReference type="EMBL" id="JADTFC010000050">
    <property type="protein sequence ID" value="MBG6289533.1"/>
    <property type="molecule type" value="Genomic_DNA"/>
</dbReference>
<sequence length="98" mass="11049">MYRPGTSDSELAALGLTRDDIADQDVVYVLPDNWLPLRVFQSMSTQWRIGMSGASGLDYSALPTVMKFEGVRKRDRLDVFDCVQVLERAALDIIHTKD</sequence>
<dbReference type="Pfam" id="PF08809">
    <property type="entry name" value="DUF1799"/>
    <property type="match status" value="1"/>
</dbReference>
<name>A0ABS0KNI4_PSENT</name>
<accession>A0ABS0KNI4</accession>
<reference evidence="1 2" key="1">
    <citation type="submission" date="2020-11" db="EMBL/GenBank/DDBJ databases">
        <title>Enhanced detection system for hospital associated transmission using whole genome sequencing surveillance.</title>
        <authorList>
            <person name="Harrison L.H."/>
            <person name="Van Tyne D."/>
            <person name="Marsh J.W."/>
            <person name="Griffith M.P."/>
            <person name="Snyder D.J."/>
            <person name="Cooper V.S."/>
            <person name="Mustapha M."/>
        </authorList>
    </citation>
    <scope>NUCLEOTIDE SEQUENCE [LARGE SCALE GENOMIC DNA]</scope>
    <source>
        <strain evidence="1 2">PSA00705</strain>
    </source>
</reference>
<comment type="caution">
    <text evidence="1">The sequence shown here is derived from an EMBL/GenBank/DDBJ whole genome shotgun (WGS) entry which is preliminary data.</text>
</comment>